<dbReference type="SUPFAM" id="SSF90123">
    <property type="entry name" value="ABC transporter transmembrane region"/>
    <property type="match status" value="1"/>
</dbReference>
<dbReference type="Gene3D" id="3.40.50.300">
    <property type="entry name" value="P-loop containing nucleotide triphosphate hydrolases"/>
    <property type="match status" value="1"/>
</dbReference>
<dbReference type="PROSITE" id="PS50893">
    <property type="entry name" value="ABC_TRANSPORTER_2"/>
    <property type="match status" value="1"/>
</dbReference>
<evidence type="ECO:0000256" key="1">
    <source>
        <dbReference type="ARBA" id="ARBA00004651"/>
    </source>
</evidence>
<reference evidence="8 9" key="1">
    <citation type="journal article" date="2010" name="Int. J. Syst. Evol. Microbiol.">
        <title>Vagococcus penaei sp. nov., isolated from spoilage microbiota of cooked shrimp (Penaeus vannamei).</title>
        <authorList>
            <person name="Jaffres E."/>
            <person name="Prevost H."/>
            <person name="Rossero A."/>
            <person name="Joffraud J.J."/>
            <person name="Dousset X."/>
        </authorList>
    </citation>
    <scope>NUCLEOTIDE SEQUENCE [LARGE SCALE GENOMIC DNA]</scope>
    <source>
        <strain evidence="8 9">CD276</strain>
    </source>
</reference>
<keyword evidence="5 8" id="KW-0067">ATP-binding</keyword>
<dbReference type="PANTHER" id="PTHR24221:SF430">
    <property type="entry name" value="MULTIDRUG RESISTANCE ABC TRANSPORTER ATP-BINDING_PERMEASE PROTEIN YHEH-RELATED"/>
    <property type="match status" value="1"/>
</dbReference>
<dbReference type="GO" id="GO:0016887">
    <property type="term" value="F:ATP hydrolysis activity"/>
    <property type="evidence" value="ECO:0007669"/>
    <property type="project" value="InterPro"/>
</dbReference>
<dbReference type="InterPro" id="IPR036640">
    <property type="entry name" value="ABC1_TM_sf"/>
</dbReference>
<accession>A0A1Q2D5B2</accession>
<dbReference type="Proteomes" id="UP000188246">
    <property type="component" value="Chromosome"/>
</dbReference>
<evidence type="ECO:0000256" key="6">
    <source>
        <dbReference type="ARBA" id="ARBA00022989"/>
    </source>
</evidence>
<evidence type="ECO:0000313" key="8">
    <source>
        <dbReference type="EMBL" id="AQP53588.1"/>
    </source>
</evidence>
<keyword evidence="4" id="KW-0547">Nucleotide-binding</keyword>
<keyword evidence="2" id="KW-0813">Transport</keyword>
<evidence type="ECO:0000256" key="7">
    <source>
        <dbReference type="ARBA" id="ARBA00023136"/>
    </source>
</evidence>
<dbReference type="KEGG" id="vpi:BW732_04645"/>
<dbReference type="InterPro" id="IPR003593">
    <property type="entry name" value="AAA+_ATPase"/>
</dbReference>
<keyword evidence="7" id="KW-0472">Membrane</keyword>
<sequence>MKVFKRLISYFRYEPTFYIGGILLSMVSAGAAIYAPLIGRQLIDYITVQLNTQSTIAFSVLIQKFGFFMLMTLISTGCGYISYVLLAYASNGVSKRIRDEAYEHMQTLPISYFDDKPAGKISARIVNDVELVRTNFYMNFSNMVIINVLTVMAVYVALMIVSPTIGFSLLVLLPFFVVWQILYVRKATPINKKWRETVSELNSQTAEIVQGVSIVQLYQQQDAMLDEFEKTNQDWLNMRLKGIRLDAILSWDFSTLIKNLVMFAVLTYLGTQFVDGVLGYSIGTIYVIINYISSLFDPILNLVRGMTNLQQAMSGARRVFELLDEPSEKDSDNPLEFIEGTVAFNHVSFGYDPEKPVLKDIHFTARKGETIGLVGHTGSGKSSIINLLFRFYDPQQGQVLIDGQELSERNRESIRDKMGIVLQEPYLFSGTIASNISMNDPSITDEMVTEALIKVGGQSLLEKLPLGIHEPVVEKGQSLSSGERQLIAFARTLASDPNILILDEATSHIDTQTEEIIQHAMEVVKEGRTTFIVAHRLSTIQNADQIIVLENGEIVEQGKHHDLIQLDRYYAEMYQLQSKVSVG</sequence>
<dbReference type="Gene3D" id="1.20.1560.10">
    <property type="entry name" value="ABC transporter type 1, transmembrane domain"/>
    <property type="match status" value="1"/>
</dbReference>
<evidence type="ECO:0000313" key="9">
    <source>
        <dbReference type="Proteomes" id="UP000188246"/>
    </source>
</evidence>
<dbReference type="PROSITE" id="PS50929">
    <property type="entry name" value="ABC_TM1F"/>
    <property type="match status" value="1"/>
</dbReference>
<gene>
    <name evidence="8" type="ORF">BW732_04645</name>
</gene>
<dbReference type="InterPro" id="IPR017871">
    <property type="entry name" value="ABC_transporter-like_CS"/>
</dbReference>
<dbReference type="PROSITE" id="PS00211">
    <property type="entry name" value="ABC_TRANSPORTER_1"/>
    <property type="match status" value="1"/>
</dbReference>
<dbReference type="STRING" id="633807.BW732_04645"/>
<dbReference type="GO" id="GO:0005886">
    <property type="term" value="C:plasma membrane"/>
    <property type="evidence" value="ECO:0007669"/>
    <property type="project" value="UniProtKB-SubCell"/>
</dbReference>
<dbReference type="GO" id="GO:0005524">
    <property type="term" value="F:ATP binding"/>
    <property type="evidence" value="ECO:0007669"/>
    <property type="project" value="UniProtKB-KW"/>
</dbReference>
<name>A0A1Q2D5B2_9ENTE</name>
<evidence type="ECO:0000256" key="3">
    <source>
        <dbReference type="ARBA" id="ARBA00022692"/>
    </source>
</evidence>
<keyword evidence="6" id="KW-1133">Transmembrane helix</keyword>
<keyword evidence="3" id="KW-0812">Transmembrane</keyword>
<dbReference type="InterPro" id="IPR003439">
    <property type="entry name" value="ABC_transporter-like_ATP-bd"/>
</dbReference>
<dbReference type="FunFam" id="3.40.50.300:FF:000287">
    <property type="entry name" value="Multidrug ABC transporter ATP-binding protein"/>
    <property type="match status" value="1"/>
</dbReference>
<dbReference type="CDD" id="cd18544">
    <property type="entry name" value="ABC_6TM_TmrA_like"/>
    <property type="match status" value="1"/>
</dbReference>
<protein>
    <submittedName>
        <fullName evidence="8">ABC transporter ATP-binding protein</fullName>
    </submittedName>
</protein>
<dbReference type="Pfam" id="PF00005">
    <property type="entry name" value="ABC_tran"/>
    <property type="match status" value="1"/>
</dbReference>
<dbReference type="EMBL" id="CP019609">
    <property type="protein sequence ID" value="AQP53588.1"/>
    <property type="molecule type" value="Genomic_DNA"/>
</dbReference>
<dbReference type="GO" id="GO:0140359">
    <property type="term" value="F:ABC-type transporter activity"/>
    <property type="evidence" value="ECO:0007669"/>
    <property type="project" value="InterPro"/>
</dbReference>
<dbReference type="SMART" id="SM00382">
    <property type="entry name" value="AAA"/>
    <property type="match status" value="1"/>
</dbReference>
<proteinExistence type="predicted"/>
<dbReference type="InterPro" id="IPR027417">
    <property type="entry name" value="P-loop_NTPase"/>
</dbReference>
<dbReference type="InterPro" id="IPR039421">
    <property type="entry name" value="Type_1_exporter"/>
</dbReference>
<evidence type="ECO:0000256" key="4">
    <source>
        <dbReference type="ARBA" id="ARBA00022741"/>
    </source>
</evidence>
<comment type="subcellular location">
    <subcellularLocation>
        <location evidence="1">Cell membrane</location>
        <topology evidence="1">Multi-pass membrane protein</topology>
    </subcellularLocation>
</comment>
<dbReference type="PANTHER" id="PTHR24221">
    <property type="entry name" value="ATP-BINDING CASSETTE SUB-FAMILY B"/>
    <property type="match status" value="1"/>
</dbReference>
<evidence type="ECO:0000256" key="5">
    <source>
        <dbReference type="ARBA" id="ARBA00022840"/>
    </source>
</evidence>
<dbReference type="InterPro" id="IPR011527">
    <property type="entry name" value="ABC1_TM_dom"/>
</dbReference>
<dbReference type="RefSeq" id="WP_077275678.1">
    <property type="nucleotide sequence ID" value="NZ_CP019609.1"/>
</dbReference>
<evidence type="ECO:0000256" key="2">
    <source>
        <dbReference type="ARBA" id="ARBA00022448"/>
    </source>
</evidence>
<dbReference type="GO" id="GO:0034040">
    <property type="term" value="F:ATPase-coupled lipid transmembrane transporter activity"/>
    <property type="evidence" value="ECO:0007669"/>
    <property type="project" value="TreeGrafter"/>
</dbReference>
<keyword evidence="9" id="KW-1185">Reference proteome</keyword>
<dbReference type="OrthoDB" id="9770415at2"/>
<dbReference type="SUPFAM" id="SSF52540">
    <property type="entry name" value="P-loop containing nucleoside triphosphate hydrolases"/>
    <property type="match status" value="1"/>
</dbReference>
<organism evidence="8 9">
    <name type="scientific">Vagococcus penaei</name>
    <dbReference type="NCBI Taxonomy" id="633807"/>
    <lineage>
        <taxon>Bacteria</taxon>
        <taxon>Bacillati</taxon>
        <taxon>Bacillota</taxon>
        <taxon>Bacilli</taxon>
        <taxon>Lactobacillales</taxon>
        <taxon>Enterococcaceae</taxon>
        <taxon>Vagococcus</taxon>
    </lineage>
</organism>
<dbReference type="AlphaFoldDB" id="A0A1Q2D5B2"/>
<dbReference type="CDD" id="cd03254">
    <property type="entry name" value="ABCC_Glucan_exporter_like"/>
    <property type="match status" value="1"/>
</dbReference>
<dbReference type="Pfam" id="PF00664">
    <property type="entry name" value="ABC_membrane"/>
    <property type="match status" value="1"/>
</dbReference>